<evidence type="ECO:0000313" key="2">
    <source>
        <dbReference type="EMBL" id="KAJ3055817.1"/>
    </source>
</evidence>
<dbReference type="AlphaFoldDB" id="A0AAD5SIS0"/>
<evidence type="ECO:0000313" key="3">
    <source>
        <dbReference type="Proteomes" id="UP001212841"/>
    </source>
</evidence>
<gene>
    <name evidence="2" type="ORF">HK097_009121</name>
</gene>
<dbReference type="EMBL" id="JADGJD010000058">
    <property type="protein sequence ID" value="KAJ3055817.1"/>
    <property type="molecule type" value="Genomic_DNA"/>
</dbReference>
<protein>
    <submittedName>
        <fullName evidence="2">Uncharacterized protein</fullName>
    </submittedName>
</protein>
<accession>A0AAD5SIS0</accession>
<proteinExistence type="predicted"/>
<sequence>MFVDEHAQCGCESTRQSLAFLTNATDTLQAVLAETLDLQNLLAFQSLLLADRSSRLLSNILRDSPTTHPSFYHLTVNLAIWSLIPRIPSEPSLDGTESQNSEQSRCPSIPTSFHNLCMVQLLPLSRHGKDAWVECTTVVYHFGARILETIQNLAKRDAAASGDLPQGENGNEENLDAQEKEGQGEGDIFRFDFLSQFWTSFLNGIVKMEQDETVIVAVENLTIVQTFEIVRPSTNPHGRPSRKNLLCLGYQFKCGDGSVAIVKVS</sequence>
<comment type="caution">
    <text evidence="2">The sequence shown here is derived from an EMBL/GenBank/DDBJ whole genome shotgun (WGS) entry which is preliminary data.</text>
</comment>
<name>A0AAD5SIS0_9FUNG</name>
<keyword evidence="3" id="KW-1185">Reference proteome</keyword>
<dbReference type="Gene3D" id="2.70.50.80">
    <property type="match status" value="1"/>
</dbReference>
<dbReference type="Proteomes" id="UP001212841">
    <property type="component" value="Unassembled WGS sequence"/>
</dbReference>
<reference evidence="2" key="1">
    <citation type="submission" date="2020-05" db="EMBL/GenBank/DDBJ databases">
        <title>Phylogenomic resolution of chytrid fungi.</title>
        <authorList>
            <person name="Stajich J.E."/>
            <person name="Amses K."/>
            <person name="Simmons R."/>
            <person name="Seto K."/>
            <person name="Myers J."/>
            <person name="Bonds A."/>
            <person name="Quandt C.A."/>
            <person name="Barry K."/>
            <person name="Liu P."/>
            <person name="Grigoriev I."/>
            <person name="Longcore J.E."/>
            <person name="James T.Y."/>
        </authorList>
    </citation>
    <scope>NUCLEOTIDE SEQUENCE</scope>
    <source>
        <strain evidence="2">JEL0318</strain>
    </source>
</reference>
<feature type="region of interest" description="Disordered" evidence="1">
    <location>
        <begin position="158"/>
        <end position="181"/>
    </location>
</feature>
<organism evidence="2 3">
    <name type="scientific">Rhizophlyctis rosea</name>
    <dbReference type="NCBI Taxonomy" id="64517"/>
    <lineage>
        <taxon>Eukaryota</taxon>
        <taxon>Fungi</taxon>
        <taxon>Fungi incertae sedis</taxon>
        <taxon>Chytridiomycota</taxon>
        <taxon>Chytridiomycota incertae sedis</taxon>
        <taxon>Chytridiomycetes</taxon>
        <taxon>Rhizophlyctidales</taxon>
        <taxon>Rhizophlyctidaceae</taxon>
        <taxon>Rhizophlyctis</taxon>
    </lineage>
</organism>
<evidence type="ECO:0000256" key="1">
    <source>
        <dbReference type="SAM" id="MobiDB-lite"/>
    </source>
</evidence>